<evidence type="ECO:0000256" key="5">
    <source>
        <dbReference type="ARBA" id="ARBA00022692"/>
    </source>
</evidence>
<keyword evidence="15" id="KW-1185">Reference proteome</keyword>
<dbReference type="PANTHER" id="PTHR47234">
    <property type="match status" value="1"/>
</dbReference>
<dbReference type="SMART" id="SM00965">
    <property type="entry name" value="STN"/>
    <property type="match status" value="1"/>
</dbReference>
<dbReference type="Gene3D" id="2.170.130.10">
    <property type="entry name" value="TonB-dependent receptor, plug domain"/>
    <property type="match status" value="1"/>
</dbReference>
<comment type="similarity">
    <text evidence="10 11">Belongs to the TonB-dependent receptor family.</text>
</comment>
<dbReference type="CDD" id="cd01347">
    <property type="entry name" value="ligand_gated_channel"/>
    <property type="match status" value="1"/>
</dbReference>
<keyword evidence="2 10" id="KW-0813">Transport</keyword>
<comment type="subcellular location">
    <subcellularLocation>
        <location evidence="1 10">Cell outer membrane</location>
        <topology evidence="1 10">Multi-pass membrane protein</topology>
    </subcellularLocation>
</comment>
<proteinExistence type="inferred from homology"/>
<evidence type="ECO:0000256" key="3">
    <source>
        <dbReference type="ARBA" id="ARBA00022452"/>
    </source>
</evidence>
<evidence type="ECO:0000259" key="13">
    <source>
        <dbReference type="SMART" id="SM00965"/>
    </source>
</evidence>
<feature type="chain" id="PRO_5019396248" evidence="12">
    <location>
        <begin position="26"/>
        <end position="861"/>
    </location>
</feature>
<protein>
    <submittedName>
        <fullName evidence="14">TonB-dependent receptor</fullName>
    </submittedName>
</protein>
<dbReference type="SUPFAM" id="SSF56935">
    <property type="entry name" value="Porins"/>
    <property type="match status" value="1"/>
</dbReference>
<dbReference type="Pfam" id="PF00593">
    <property type="entry name" value="TonB_dep_Rec_b-barrel"/>
    <property type="match status" value="1"/>
</dbReference>
<evidence type="ECO:0000256" key="11">
    <source>
        <dbReference type="RuleBase" id="RU003357"/>
    </source>
</evidence>
<dbReference type="Proteomes" id="UP000283469">
    <property type="component" value="Unassembled WGS sequence"/>
</dbReference>
<dbReference type="PROSITE" id="PS52016">
    <property type="entry name" value="TONB_DEPENDENT_REC_3"/>
    <property type="match status" value="1"/>
</dbReference>
<dbReference type="GO" id="GO:0006826">
    <property type="term" value="P:iron ion transport"/>
    <property type="evidence" value="ECO:0007669"/>
    <property type="project" value="UniProtKB-KW"/>
</dbReference>
<evidence type="ECO:0000313" key="15">
    <source>
        <dbReference type="Proteomes" id="UP000283469"/>
    </source>
</evidence>
<keyword evidence="3 10" id="KW-1134">Transmembrane beta strand</keyword>
<evidence type="ECO:0000256" key="2">
    <source>
        <dbReference type="ARBA" id="ARBA00022448"/>
    </source>
</evidence>
<feature type="signal peptide" evidence="12">
    <location>
        <begin position="1"/>
        <end position="25"/>
    </location>
</feature>
<dbReference type="InterPro" id="IPR012910">
    <property type="entry name" value="Plug_dom"/>
</dbReference>
<dbReference type="PANTHER" id="PTHR47234:SF1">
    <property type="entry name" value="TONB-DEPENDENT RECEPTOR"/>
    <property type="match status" value="1"/>
</dbReference>
<dbReference type="Pfam" id="PF07660">
    <property type="entry name" value="STN"/>
    <property type="match status" value="1"/>
</dbReference>
<dbReference type="OrthoDB" id="7051241at2"/>
<dbReference type="InterPro" id="IPR000531">
    <property type="entry name" value="Beta-barrel_TonB"/>
</dbReference>
<keyword evidence="12" id="KW-0732">Signal</keyword>
<name>A0A418YPF7_9SPHN</name>
<keyword evidence="4" id="KW-0410">Iron transport</keyword>
<evidence type="ECO:0000256" key="12">
    <source>
        <dbReference type="SAM" id="SignalP"/>
    </source>
</evidence>
<feature type="domain" description="Secretin/TonB short N-terminal" evidence="13">
    <location>
        <begin position="53"/>
        <end position="103"/>
    </location>
</feature>
<evidence type="ECO:0000256" key="8">
    <source>
        <dbReference type="ARBA" id="ARBA00023136"/>
    </source>
</evidence>
<dbReference type="InterPro" id="IPR036942">
    <property type="entry name" value="Beta-barrel_TonB_sf"/>
</dbReference>
<evidence type="ECO:0000313" key="14">
    <source>
        <dbReference type="EMBL" id="RJG53169.1"/>
    </source>
</evidence>
<accession>A0A418YPF7</accession>
<keyword evidence="7 11" id="KW-0798">TonB box</keyword>
<dbReference type="Gene3D" id="3.55.50.30">
    <property type="match status" value="1"/>
</dbReference>
<keyword evidence="4" id="KW-0406">Ion transport</keyword>
<dbReference type="Pfam" id="PF07715">
    <property type="entry name" value="Plug"/>
    <property type="match status" value="1"/>
</dbReference>
<dbReference type="EMBL" id="QVRA01000018">
    <property type="protein sequence ID" value="RJG53169.1"/>
    <property type="molecule type" value="Genomic_DNA"/>
</dbReference>
<evidence type="ECO:0000256" key="9">
    <source>
        <dbReference type="ARBA" id="ARBA00023237"/>
    </source>
</evidence>
<dbReference type="InterPro" id="IPR011662">
    <property type="entry name" value="Secretin/TonB_short_N"/>
</dbReference>
<dbReference type="AlphaFoldDB" id="A0A418YPF7"/>
<evidence type="ECO:0000256" key="1">
    <source>
        <dbReference type="ARBA" id="ARBA00004571"/>
    </source>
</evidence>
<gene>
    <name evidence="14" type="ORF">D0Z70_17265</name>
</gene>
<keyword evidence="8 10" id="KW-0472">Membrane</keyword>
<keyword evidence="9 10" id="KW-0998">Cell outer membrane</keyword>
<keyword evidence="5 10" id="KW-0812">Transmembrane</keyword>
<dbReference type="GO" id="GO:0009279">
    <property type="term" value="C:cell outer membrane"/>
    <property type="evidence" value="ECO:0007669"/>
    <property type="project" value="UniProtKB-SubCell"/>
</dbReference>
<evidence type="ECO:0000256" key="4">
    <source>
        <dbReference type="ARBA" id="ARBA00022496"/>
    </source>
</evidence>
<evidence type="ECO:0000256" key="6">
    <source>
        <dbReference type="ARBA" id="ARBA00023004"/>
    </source>
</evidence>
<dbReference type="InterPro" id="IPR037066">
    <property type="entry name" value="Plug_dom_sf"/>
</dbReference>
<evidence type="ECO:0000256" key="7">
    <source>
        <dbReference type="ARBA" id="ARBA00023077"/>
    </source>
</evidence>
<keyword evidence="14" id="KW-0675">Receptor</keyword>
<sequence length="861" mass="91050">MRRFRVGVCAGAVAASLLLSSASWAQDSSPRDYDVASQDLKYALRDMARQSGLELVAPSGDLRGKHAPALKGHYTPEQALAQLLKGTELVAEISGGTIYITGRAEAPRAAVADAAGGGADIVVTGSRIRGAEPASPLTQTTRSQIEGGGFTDLGSFARSIPQNYVGGQNPGVISSVQSGSENFNSSSTLNLRGLGPDATLTLLNGHRLAYDAVNQGIDISSIPLAAIERVDLVADGSSALYGSDAVGGVANIILRRDFEGVLASARFGAATDGGDVQHQSSAVTGHRWSTGGFMVAGDFNRSSSITAGQRSYTQTLQPNMSLLPSQREISGVVSGHQSLSPAVEFDIDGNINEHESRASLPFTNSADATQLGVVTTPKVFSYSISPSLKIDLPANWQLIARGSRAASDSKAQAAIYFSGSLFARNMVRYDNGLWSGELSGEGPVFTLPGGPVRVAVGAGIRSLSLVASVQQITSAGAQPLLAYDDHRTVAYGYGELSVPLVAEANDIPLVRRLQLSAAARYEHYSGIGGLATPKLGLIYKPFDDLTLKTSWGRSFKAPTLAQINQPKSVALVAATDFFPLPADNRNILLVSGGNETLKPEKASSWTATAELRPSSVPGLKVQLSRFEIHYSDRVVVPILDYTQAFSGTTYQNLILFNPTLAQVAAETAGLPLGVDNQTGGAYDPANVGAIIGNQYRNAARQVIKGFDFDAAYDFNIGRDNFNLAGTASYLKSRQRLSANQPDLQRAGVIFNPPHWRAQGSADWSHDVFTLTAVINYIGSTEDNRATPFVTVRDFVSVNAILRIKPKGSGLAAGLDIVASISNLFDEKPGLIRTSGGTSPNYDATNYPSIGRFISLTLTKQF</sequence>
<comment type="caution">
    <text evidence="14">The sequence shown here is derived from an EMBL/GenBank/DDBJ whole genome shotgun (WGS) entry which is preliminary data.</text>
</comment>
<keyword evidence="6" id="KW-0408">Iron</keyword>
<dbReference type="Gene3D" id="2.40.170.20">
    <property type="entry name" value="TonB-dependent receptor, beta-barrel domain"/>
    <property type="match status" value="1"/>
</dbReference>
<evidence type="ECO:0000256" key="10">
    <source>
        <dbReference type="PROSITE-ProRule" id="PRU01360"/>
    </source>
</evidence>
<organism evidence="14 15">
    <name type="scientific">Sphingobium terrigena</name>
    <dbReference type="NCBI Taxonomy" id="2304063"/>
    <lineage>
        <taxon>Bacteria</taxon>
        <taxon>Pseudomonadati</taxon>
        <taxon>Pseudomonadota</taxon>
        <taxon>Alphaproteobacteria</taxon>
        <taxon>Sphingomonadales</taxon>
        <taxon>Sphingomonadaceae</taxon>
        <taxon>Sphingobium</taxon>
    </lineage>
</organism>
<reference evidence="14 15" key="1">
    <citation type="submission" date="2018-08" db="EMBL/GenBank/DDBJ databases">
        <title>Sphingobium sp. EO9.</title>
        <authorList>
            <person name="Park Y."/>
            <person name="Kim K.H."/>
            <person name="Jeon C.O."/>
        </authorList>
    </citation>
    <scope>NUCLEOTIDE SEQUENCE [LARGE SCALE GENOMIC DNA]</scope>
    <source>
        <strain evidence="14 15">EO9</strain>
    </source>
</reference>
<dbReference type="InterPro" id="IPR039426">
    <property type="entry name" value="TonB-dep_rcpt-like"/>
</dbReference>